<evidence type="ECO:0000256" key="4">
    <source>
        <dbReference type="ARBA" id="ARBA00022801"/>
    </source>
</evidence>
<keyword evidence="3" id="KW-0547">Nucleotide-binding</keyword>
<keyword evidence="2" id="KW-0479">Metal-binding</keyword>
<dbReference type="SMART" id="SM00471">
    <property type="entry name" value="HDc"/>
    <property type="match status" value="1"/>
</dbReference>
<dbReference type="InterPro" id="IPR003607">
    <property type="entry name" value="HD/PDEase_dom"/>
</dbReference>
<protein>
    <recommendedName>
        <fullName evidence="1">bis(5'-nucleosyl)-tetraphosphatase (symmetrical)</fullName>
        <ecNumber evidence="1">3.6.1.41</ecNumber>
    </recommendedName>
</protein>
<dbReference type="Pfam" id="PF01966">
    <property type="entry name" value="HD"/>
    <property type="match status" value="1"/>
</dbReference>
<reference evidence="8" key="1">
    <citation type="submission" date="2022-11" db="EMBL/GenBank/DDBJ databases">
        <title>Complete genome sequence of Veillonella rogosae KCOM 3468 isolated from human Subgingival dental plaque of Chronic peridontitis Lesion.</title>
        <authorList>
            <person name="Park S.-N."/>
            <person name="Lim Y.K."/>
            <person name="Kook J.-K."/>
        </authorList>
    </citation>
    <scope>NUCLEOTIDE SEQUENCE</scope>
    <source>
        <strain evidence="8">KCOM 3468</strain>
    </source>
</reference>
<gene>
    <name evidence="8" type="primary">yqeK</name>
    <name evidence="8" type="ORF">OKW85_05410</name>
</gene>
<organism evidence="8 9">
    <name type="scientific">Veillonella rogosae</name>
    <dbReference type="NCBI Taxonomy" id="423477"/>
    <lineage>
        <taxon>Bacteria</taxon>
        <taxon>Bacillati</taxon>
        <taxon>Bacillota</taxon>
        <taxon>Negativicutes</taxon>
        <taxon>Veillonellales</taxon>
        <taxon>Veillonellaceae</taxon>
        <taxon>Veillonella</taxon>
    </lineage>
</organism>
<dbReference type="SUPFAM" id="SSF109604">
    <property type="entry name" value="HD-domain/PDEase-like"/>
    <property type="match status" value="1"/>
</dbReference>
<dbReference type="PANTHER" id="PTHR35795:SF1">
    <property type="entry name" value="BIS(5'-NUCLEOSYL)-TETRAPHOSPHATASE, SYMMETRICAL"/>
    <property type="match status" value="1"/>
</dbReference>
<dbReference type="EC" id="3.6.1.41" evidence="1"/>
<name>A0AA47AEE1_9FIRM</name>
<keyword evidence="4 8" id="KW-0378">Hydrolase</keyword>
<dbReference type="RefSeq" id="WP_265137335.1">
    <property type="nucleotide sequence ID" value="NZ_CP110418.1"/>
</dbReference>
<proteinExistence type="predicted"/>
<comment type="catalytic activity">
    <reaction evidence="6">
        <text>P(1),P(4)-bis(5'-adenosyl) tetraphosphate + H2O = 2 ADP + 2 H(+)</text>
        <dbReference type="Rhea" id="RHEA:24252"/>
        <dbReference type="ChEBI" id="CHEBI:15377"/>
        <dbReference type="ChEBI" id="CHEBI:15378"/>
        <dbReference type="ChEBI" id="CHEBI:58141"/>
        <dbReference type="ChEBI" id="CHEBI:456216"/>
        <dbReference type="EC" id="3.6.1.41"/>
    </reaction>
</comment>
<sequence>MLSFDEIQYRVSQWMGKKRFKHTLGVIESATQLAKLYNVDVEKARLAALLHDCAKEMPLKDMQALVEASKYEADDELLANGNLLHGLAGMIRAEKEFSITDLDVLEAIRVHTTGKVHMSKLDKVIFLADYIEPNRNFPGVDELRRLAEQDLDKAVLLGFDNTINHLIEQHLSIYPLTILGRNDVLQSCK</sequence>
<evidence type="ECO:0000256" key="6">
    <source>
        <dbReference type="ARBA" id="ARBA00049417"/>
    </source>
</evidence>
<evidence type="ECO:0000259" key="7">
    <source>
        <dbReference type="PROSITE" id="PS51831"/>
    </source>
</evidence>
<evidence type="ECO:0000256" key="2">
    <source>
        <dbReference type="ARBA" id="ARBA00022723"/>
    </source>
</evidence>
<evidence type="ECO:0000256" key="5">
    <source>
        <dbReference type="ARBA" id="ARBA00023004"/>
    </source>
</evidence>
<dbReference type="NCBIfam" id="TIGR00488">
    <property type="entry name" value="bis(5'-nucleosyl)-tetraphosphatase (symmetrical) YqeK"/>
    <property type="match status" value="1"/>
</dbReference>
<dbReference type="InterPro" id="IPR005249">
    <property type="entry name" value="YqeK"/>
</dbReference>
<dbReference type="CDD" id="cd00077">
    <property type="entry name" value="HDc"/>
    <property type="match status" value="1"/>
</dbReference>
<dbReference type="GO" id="GO:0000166">
    <property type="term" value="F:nucleotide binding"/>
    <property type="evidence" value="ECO:0007669"/>
    <property type="project" value="UniProtKB-KW"/>
</dbReference>
<keyword evidence="5" id="KW-0408">Iron</keyword>
<dbReference type="AlphaFoldDB" id="A0AA47AEE1"/>
<evidence type="ECO:0000313" key="9">
    <source>
        <dbReference type="Proteomes" id="UP001164244"/>
    </source>
</evidence>
<dbReference type="PROSITE" id="PS51831">
    <property type="entry name" value="HD"/>
    <property type="match status" value="1"/>
</dbReference>
<accession>A0AA47AEE1</accession>
<dbReference type="PANTHER" id="PTHR35795">
    <property type="entry name" value="SLR1885 PROTEIN"/>
    <property type="match status" value="1"/>
</dbReference>
<dbReference type="GO" id="GO:0008803">
    <property type="term" value="F:bis(5'-nucleosyl)-tetraphosphatase (symmetrical) activity"/>
    <property type="evidence" value="ECO:0007669"/>
    <property type="project" value="UniProtKB-EC"/>
</dbReference>
<dbReference type="GO" id="GO:0046872">
    <property type="term" value="F:metal ion binding"/>
    <property type="evidence" value="ECO:0007669"/>
    <property type="project" value="UniProtKB-KW"/>
</dbReference>
<evidence type="ECO:0000313" key="8">
    <source>
        <dbReference type="EMBL" id="UZG50145.1"/>
    </source>
</evidence>
<dbReference type="Gene3D" id="1.10.3210.10">
    <property type="entry name" value="Hypothetical protein af1432"/>
    <property type="match status" value="1"/>
</dbReference>
<dbReference type="KEGG" id="vrg:OKW85_05410"/>
<evidence type="ECO:0000256" key="3">
    <source>
        <dbReference type="ARBA" id="ARBA00022741"/>
    </source>
</evidence>
<evidence type="ECO:0000256" key="1">
    <source>
        <dbReference type="ARBA" id="ARBA00012506"/>
    </source>
</evidence>
<feature type="domain" description="HD" evidence="7">
    <location>
        <begin position="19"/>
        <end position="134"/>
    </location>
</feature>
<dbReference type="InterPro" id="IPR051094">
    <property type="entry name" value="Diverse_Catalytic_Enzymes"/>
</dbReference>
<dbReference type="InterPro" id="IPR006674">
    <property type="entry name" value="HD_domain"/>
</dbReference>
<dbReference type="EMBL" id="CP110418">
    <property type="protein sequence ID" value="UZG50145.1"/>
    <property type="molecule type" value="Genomic_DNA"/>
</dbReference>
<dbReference type="Proteomes" id="UP001164244">
    <property type="component" value="Chromosome"/>
</dbReference>